<sequence length="143" mass="15485">MSEAPVWEKCSSLQAGLIGGLGDCDGGEGEDEEPISTTFLKWRPLAIAGLTRLTPGKEQGKLTSPGEWVTPVQGWVEQEGEKVDQEREKVEQEGEKVEQEGERGEVAASEEQAQAEEHTGGTPIPSTPEPNTDKPPETDEKED</sequence>
<dbReference type="EMBL" id="JAFBMS010001023">
    <property type="protein sequence ID" value="KAG9329651.1"/>
    <property type="molecule type" value="Genomic_DNA"/>
</dbReference>
<feature type="compositionally biased region" description="Basic and acidic residues" evidence="1">
    <location>
        <begin position="131"/>
        <end position="143"/>
    </location>
</feature>
<comment type="caution">
    <text evidence="2">The sequence shown here is derived from an EMBL/GenBank/DDBJ whole genome shotgun (WGS) entry which is preliminary data.</text>
</comment>
<feature type="compositionally biased region" description="Basic and acidic residues" evidence="1">
    <location>
        <begin position="79"/>
        <end position="105"/>
    </location>
</feature>
<dbReference type="AlphaFoldDB" id="A0A8T2MUI6"/>
<evidence type="ECO:0000313" key="2">
    <source>
        <dbReference type="EMBL" id="KAG9329651.1"/>
    </source>
</evidence>
<reference evidence="2" key="1">
    <citation type="thesis" date="2021" institute="BYU ScholarsArchive" country="Provo, UT, USA">
        <title>Applications of and Algorithms for Genome Assembly and Genomic Analyses with an Emphasis on Marine Teleosts.</title>
        <authorList>
            <person name="Pickett B.D."/>
        </authorList>
    </citation>
    <scope>NUCLEOTIDE SEQUENCE</scope>
    <source>
        <strain evidence="2">HI-2016</strain>
    </source>
</reference>
<keyword evidence="3" id="KW-1185">Reference proteome</keyword>
<evidence type="ECO:0000313" key="3">
    <source>
        <dbReference type="Proteomes" id="UP000824540"/>
    </source>
</evidence>
<protein>
    <submittedName>
        <fullName evidence="2">Uncharacterized protein</fullName>
    </submittedName>
</protein>
<gene>
    <name evidence="2" type="ORF">JZ751_003359</name>
</gene>
<dbReference type="Proteomes" id="UP000824540">
    <property type="component" value="Unassembled WGS sequence"/>
</dbReference>
<feature type="region of interest" description="Disordered" evidence="1">
    <location>
        <begin position="56"/>
        <end position="143"/>
    </location>
</feature>
<accession>A0A8T2MUI6</accession>
<evidence type="ECO:0000256" key="1">
    <source>
        <dbReference type="SAM" id="MobiDB-lite"/>
    </source>
</evidence>
<organism evidence="2 3">
    <name type="scientific">Albula glossodonta</name>
    <name type="common">roundjaw bonefish</name>
    <dbReference type="NCBI Taxonomy" id="121402"/>
    <lineage>
        <taxon>Eukaryota</taxon>
        <taxon>Metazoa</taxon>
        <taxon>Chordata</taxon>
        <taxon>Craniata</taxon>
        <taxon>Vertebrata</taxon>
        <taxon>Euteleostomi</taxon>
        <taxon>Actinopterygii</taxon>
        <taxon>Neopterygii</taxon>
        <taxon>Teleostei</taxon>
        <taxon>Albuliformes</taxon>
        <taxon>Albulidae</taxon>
        <taxon>Albula</taxon>
    </lineage>
</organism>
<name>A0A8T2MUI6_9TELE</name>
<proteinExistence type="predicted"/>